<dbReference type="RefSeq" id="WP_344997190.1">
    <property type="nucleotide sequence ID" value="NZ_BAABFR010000044.1"/>
</dbReference>
<dbReference type="InterPro" id="IPR041657">
    <property type="entry name" value="HTH_17"/>
</dbReference>
<organism evidence="2 3">
    <name type="scientific">Tsukamurella soli</name>
    <dbReference type="NCBI Taxonomy" id="644556"/>
    <lineage>
        <taxon>Bacteria</taxon>
        <taxon>Bacillati</taxon>
        <taxon>Actinomycetota</taxon>
        <taxon>Actinomycetes</taxon>
        <taxon>Mycobacteriales</taxon>
        <taxon>Tsukamurellaceae</taxon>
        <taxon>Tsukamurella</taxon>
    </lineage>
</organism>
<dbReference type="InterPro" id="IPR036388">
    <property type="entry name" value="WH-like_DNA-bd_sf"/>
</dbReference>
<dbReference type="Gene3D" id="1.10.10.10">
    <property type="entry name" value="Winged helix-like DNA-binding domain superfamily/Winged helix DNA-binding domain"/>
    <property type="match status" value="1"/>
</dbReference>
<evidence type="ECO:0000259" key="1">
    <source>
        <dbReference type="Pfam" id="PF12728"/>
    </source>
</evidence>
<gene>
    <name evidence="2" type="ORF">GCM10023147_29200</name>
</gene>
<comment type="caution">
    <text evidence="2">The sequence shown here is derived from an EMBL/GenBank/DDBJ whole genome shotgun (WGS) entry which is preliminary data.</text>
</comment>
<dbReference type="EMBL" id="BAABFR010000044">
    <property type="protein sequence ID" value="GAA4395681.1"/>
    <property type="molecule type" value="Genomic_DNA"/>
</dbReference>
<proteinExistence type="predicted"/>
<accession>A0ABP8JT29</accession>
<reference evidence="3" key="1">
    <citation type="journal article" date="2019" name="Int. J. Syst. Evol. Microbiol.">
        <title>The Global Catalogue of Microorganisms (GCM) 10K type strain sequencing project: providing services to taxonomists for standard genome sequencing and annotation.</title>
        <authorList>
            <consortium name="The Broad Institute Genomics Platform"/>
            <consortium name="The Broad Institute Genome Sequencing Center for Infectious Disease"/>
            <person name="Wu L."/>
            <person name="Ma J."/>
        </authorList>
    </citation>
    <scope>NUCLEOTIDE SEQUENCE [LARGE SCALE GENOMIC DNA]</scope>
    <source>
        <strain evidence="3">JCM 17688</strain>
    </source>
</reference>
<evidence type="ECO:0000313" key="2">
    <source>
        <dbReference type="EMBL" id="GAA4395681.1"/>
    </source>
</evidence>
<evidence type="ECO:0000313" key="3">
    <source>
        <dbReference type="Proteomes" id="UP001500635"/>
    </source>
</evidence>
<sequence length="69" mass="7832">MTTVETTLWLTRAQLAERWQLPVQTLAVWATKGTGPKYSRMGRHVRYRLSDVEAWELAQESASRRGGAA</sequence>
<dbReference type="SUPFAM" id="SSF46955">
    <property type="entry name" value="Putative DNA-binding domain"/>
    <property type="match status" value="1"/>
</dbReference>
<dbReference type="InterPro" id="IPR009061">
    <property type="entry name" value="DNA-bd_dom_put_sf"/>
</dbReference>
<dbReference type="Pfam" id="PF12728">
    <property type="entry name" value="HTH_17"/>
    <property type="match status" value="1"/>
</dbReference>
<dbReference type="Proteomes" id="UP001500635">
    <property type="component" value="Unassembled WGS sequence"/>
</dbReference>
<name>A0ABP8JT29_9ACTN</name>
<feature type="domain" description="Helix-turn-helix" evidence="1">
    <location>
        <begin position="9"/>
        <end position="55"/>
    </location>
</feature>
<protein>
    <submittedName>
        <fullName evidence="2">Helix-turn-helix domain-containing protein</fullName>
    </submittedName>
</protein>
<keyword evidence="3" id="KW-1185">Reference proteome</keyword>